<comment type="caution">
    <text evidence="4">The sequence shown here is derived from an EMBL/GenBank/DDBJ whole genome shotgun (WGS) entry which is preliminary data.</text>
</comment>
<gene>
    <name evidence="4" type="ORF">LSUE1_G006888</name>
</gene>
<proteinExistence type="predicted"/>
<feature type="signal peptide" evidence="3">
    <location>
        <begin position="1"/>
        <end position="21"/>
    </location>
</feature>
<feature type="compositionally biased region" description="Basic and acidic residues" evidence="1">
    <location>
        <begin position="291"/>
        <end position="304"/>
    </location>
</feature>
<accession>A0A8T9C408</accession>
<dbReference type="Proteomes" id="UP000469558">
    <property type="component" value="Unassembled WGS sequence"/>
</dbReference>
<keyword evidence="2" id="KW-1133">Transmembrane helix</keyword>
<keyword evidence="2" id="KW-0472">Membrane</keyword>
<sequence length="458" mass="49312">MFSLVQKQALALVLASGLVSASGSSKQASMYEDSIIDSTDLQRNATVKLWAENHLSSPGSARCNENAPSNTITLAPEVCLSGDYYLDHNFQITEQPLCPNGEFPVMVFYHSRGCTGDVKYHSTFDNPPPTTCLWESSPKYWSMVFRCGVWATLQVGADHHVAAVPPKPNSSAQSDVAVSGTVLTYLAPACNGQRVGGRKPITLPVDKCLSTHGYSLRMTKPAVCANGTRALWARFEGSKCNYGEITNTDGLLDIDDKDVGLCKDTGNFATATKKIGSMSFWCDGFGDVKRPDPNAPPEKEEPRPQKGSVSESACGNTAPFFKHPETDTCVNLRTNKLKIYSSGVCQNGTTALWARYSEKNCVGSPASLSSVAEDEMKRCLDVSDTSSFSFWCTGEGLGTAPPATPKTPNKAKSGGMPAFLIVVLSLMGVVLLAFVAFLAFAFRDRLNAMFRRDGAIAL</sequence>
<organism evidence="4 5">
    <name type="scientific">Lachnellula suecica</name>
    <dbReference type="NCBI Taxonomy" id="602035"/>
    <lineage>
        <taxon>Eukaryota</taxon>
        <taxon>Fungi</taxon>
        <taxon>Dikarya</taxon>
        <taxon>Ascomycota</taxon>
        <taxon>Pezizomycotina</taxon>
        <taxon>Leotiomycetes</taxon>
        <taxon>Helotiales</taxon>
        <taxon>Lachnaceae</taxon>
        <taxon>Lachnellula</taxon>
    </lineage>
</organism>
<dbReference type="OrthoDB" id="4767222at2759"/>
<reference evidence="4 5" key="1">
    <citation type="submission" date="2018-05" db="EMBL/GenBank/DDBJ databases">
        <title>Genome sequencing and assembly of the regulated plant pathogen Lachnellula willkommii and related sister species for the development of diagnostic species identification markers.</title>
        <authorList>
            <person name="Giroux E."/>
            <person name="Bilodeau G."/>
        </authorList>
    </citation>
    <scope>NUCLEOTIDE SEQUENCE [LARGE SCALE GENOMIC DNA]</scope>
    <source>
        <strain evidence="4 5">CBS 268.59</strain>
    </source>
</reference>
<feature type="transmembrane region" description="Helical" evidence="2">
    <location>
        <begin position="418"/>
        <end position="442"/>
    </location>
</feature>
<protein>
    <submittedName>
        <fullName evidence="4">Uncharacterized protein</fullName>
    </submittedName>
</protein>
<feature type="region of interest" description="Disordered" evidence="1">
    <location>
        <begin position="291"/>
        <end position="312"/>
    </location>
</feature>
<name>A0A8T9C408_9HELO</name>
<keyword evidence="5" id="KW-1185">Reference proteome</keyword>
<evidence type="ECO:0000313" key="5">
    <source>
        <dbReference type="Proteomes" id="UP000469558"/>
    </source>
</evidence>
<evidence type="ECO:0000256" key="3">
    <source>
        <dbReference type="SAM" id="SignalP"/>
    </source>
</evidence>
<evidence type="ECO:0000256" key="1">
    <source>
        <dbReference type="SAM" id="MobiDB-lite"/>
    </source>
</evidence>
<dbReference type="AlphaFoldDB" id="A0A8T9C408"/>
<keyword evidence="2" id="KW-0812">Transmembrane</keyword>
<evidence type="ECO:0000256" key="2">
    <source>
        <dbReference type="SAM" id="Phobius"/>
    </source>
</evidence>
<feature type="chain" id="PRO_5035798459" evidence="3">
    <location>
        <begin position="22"/>
        <end position="458"/>
    </location>
</feature>
<keyword evidence="3" id="KW-0732">Signal</keyword>
<dbReference type="EMBL" id="QGMK01001018">
    <property type="protein sequence ID" value="TVY75560.1"/>
    <property type="molecule type" value="Genomic_DNA"/>
</dbReference>
<evidence type="ECO:0000313" key="4">
    <source>
        <dbReference type="EMBL" id="TVY75560.1"/>
    </source>
</evidence>